<sequence length="81" mass="9268">MPSDTVKLTVRLPREDVEYAKAYARAHGLTVTEVIDRYLRRLRAADERSPSPELEAITGLVPGDVDVEEEYRRHLHEKHSG</sequence>
<dbReference type="EMBL" id="JBGUAW010000011">
    <property type="protein sequence ID" value="MFA9462254.1"/>
    <property type="molecule type" value="Genomic_DNA"/>
</dbReference>
<evidence type="ECO:0000313" key="1">
    <source>
        <dbReference type="EMBL" id="MFA9462254.1"/>
    </source>
</evidence>
<comment type="caution">
    <text evidence="1">The sequence shown here is derived from an EMBL/GenBank/DDBJ whole genome shotgun (WGS) entry which is preliminary data.</text>
</comment>
<accession>A0ABV4TY57</accession>
<dbReference type="Proteomes" id="UP001575181">
    <property type="component" value="Unassembled WGS sequence"/>
</dbReference>
<gene>
    <name evidence="1" type="ORF">ACERLL_15660</name>
</gene>
<proteinExistence type="predicted"/>
<keyword evidence="2" id="KW-1185">Reference proteome</keyword>
<organism evidence="1 2">
    <name type="scientific">Thiohalorhabdus methylotrophus</name>
    <dbReference type="NCBI Taxonomy" id="3242694"/>
    <lineage>
        <taxon>Bacteria</taxon>
        <taxon>Pseudomonadati</taxon>
        <taxon>Pseudomonadota</taxon>
        <taxon>Gammaproteobacteria</taxon>
        <taxon>Thiohalorhabdales</taxon>
        <taxon>Thiohalorhabdaceae</taxon>
        <taxon>Thiohalorhabdus</taxon>
    </lineage>
</organism>
<evidence type="ECO:0000313" key="2">
    <source>
        <dbReference type="Proteomes" id="UP001575181"/>
    </source>
</evidence>
<name>A0ABV4TY57_9GAMM</name>
<reference evidence="1 2" key="1">
    <citation type="submission" date="2024-08" db="EMBL/GenBank/DDBJ databases">
        <title>Whole-genome sequencing of halo(alkali)philic microorganisms from hypersaline lakes.</title>
        <authorList>
            <person name="Sorokin D.Y."/>
            <person name="Merkel A.Y."/>
            <person name="Messina E."/>
            <person name="Yakimov M."/>
        </authorList>
    </citation>
    <scope>NUCLEOTIDE SEQUENCE [LARGE SCALE GENOMIC DNA]</scope>
    <source>
        <strain evidence="1 2">Cl-TMA</strain>
    </source>
</reference>
<dbReference type="RefSeq" id="WP_373657038.1">
    <property type="nucleotide sequence ID" value="NZ_JBGUAW010000011.1"/>
</dbReference>
<protein>
    <submittedName>
        <fullName evidence="1">DUF6364 family protein</fullName>
    </submittedName>
</protein>
<dbReference type="InterPro" id="IPR045944">
    <property type="entry name" value="DUF6364"/>
</dbReference>
<dbReference type="Pfam" id="PF19891">
    <property type="entry name" value="DUF6364"/>
    <property type="match status" value="1"/>
</dbReference>